<accession>A0AAD0YUT8</accession>
<gene>
    <name evidence="1" type="ORF">EG352_07235</name>
</gene>
<reference evidence="1 2" key="1">
    <citation type="submission" date="2018-11" db="EMBL/GenBank/DDBJ databases">
        <title>Proposal to divide the Flavobacteriaceae and reorganize its genera based on Amino Acid Identity values calculated from whole genome sequences.</title>
        <authorList>
            <person name="Nicholson A.C."/>
            <person name="Gulvik C.A."/>
            <person name="Whitney A.M."/>
            <person name="Humrighouse B.W."/>
            <person name="Bell M."/>
            <person name="Holmes B."/>
            <person name="Steigerwalt A.G."/>
            <person name="Villarma A."/>
            <person name="Sheth M."/>
            <person name="Batra D."/>
            <person name="Pryor J."/>
            <person name="Bernardet J.-F."/>
            <person name="Hugo C."/>
            <person name="Kampfer P."/>
            <person name="Newman J."/>
            <person name="McQuiston J.R."/>
        </authorList>
    </citation>
    <scope>NUCLEOTIDE SEQUENCE [LARGE SCALE GENOMIC DNA]</scope>
    <source>
        <strain evidence="1 2">H5559</strain>
    </source>
</reference>
<dbReference type="EMBL" id="CP033930">
    <property type="protein sequence ID" value="AZB17572.1"/>
    <property type="molecule type" value="Genomic_DNA"/>
</dbReference>
<evidence type="ECO:0000313" key="2">
    <source>
        <dbReference type="Proteomes" id="UP000269015"/>
    </source>
</evidence>
<protein>
    <submittedName>
        <fullName evidence="1">Uncharacterized protein</fullName>
    </submittedName>
</protein>
<organism evidence="1 2">
    <name type="scientific">Chryseobacterium indologenes</name>
    <name type="common">Flavobacterium indologenes</name>
    <dbReference type="NCBI Taxonomy" id="253"/>
    <lineage>
        <taxon>Bacteria</taxon>
        <taxon>Pseudomonadati</taxon>
        <taxon>Bacteroidota</taxon>
        <taxon>Flavobacteriia</taxon>
        <taxon>Flavobacteriales</taxon>
        <taxon>Weeksellaceae</taxon>
        <taxon>Chryseobacterium group</taxon>
        <taxon>Chryseobacterium</taxon>
    </lineage>
</organism>
<dbReference type="RefSeq" id="WP_123861543.1">
    <property type="nucleotide sequence ID" value="NZ_CP033930.1"/>
</dbReference>
<name>A0AAD0YUT8_CHRID</name>
<proteinExistence type="predicted"/>
<dbReference type="Proteomes" id="UP000269015">
    <property type="component" value="Chromosome"/>
</dbReference>
<evidence type="ECO:0000313" key="1">
    <source>
        <dbReference type="EMBL" id="AZB17572.1"/>
    </source>
</evidence>
<sequence length="96" mass="11156">MRRKDIQVNENHEPIIKNGDFVVGESDQQHVIDITFAHPGEYKAFPMLGFGAVLQLKKNKNDYQFKRDLKIQLEYDGYSNPDIDLSKGYENLKINI</sequence>
<dbReference type="AlphaFoldDB" id="A0AAD0YUT8"/>